<accession>A0A0F9S1U5</accession>
<evidence type="ECO:0000313" key="1">
    <source>
        <dbReference type="EMBL" id="KKN56247.1"/>
    </source>
</evidence>
<name>A0A0F9S1U5_9ZZZZ</name>
<dbReference type="EMBL" id="LAZR01000851">
    <property type="protein sequence ID" value="KKN56247.1"/>
    <property type="molecule type" value="Genomic_DNA"/>
</dbReference>
<reference evidence="1" key="1">
    <citation type="journal article" date="2015" name="Nature">
        <title>Complex archaea that bridge the gap between prokaryotes and eukaryotes.</title>
        <authorList>
            <person name="Spang A."/>
            <person name="Saw J.H."/>
            <person name="Jorgensen S.L."/>
            <person name="Zaremba-Niedzwiedzka K."/>
            <person name="Martijn J."/>
            <person name="Lind A.E."/>
            <person name="van Eijk R."/>
            <person name="Schleper C."/>
            <person name="Guy L."/>
            <person name="Ettema T.J."/>
        </authorList>
    </citation>
    <scope>NUCLEOTIDE SEQUENCE</scope>
</reference>
<protein>
    <submittedName>
        <fullName evidence="1">Uncharacterized protein</fullName>
    </submittedName>
</protein>
<proteinExistence type="predicted"/>
<organism evidence="1">
    <name type="scientific">marine sediment metagenome</name>
    <dbReference type="NCBI Taxonomy" id="412755"/>
    <lineage>
        <taxon>unclassified sequences</taxon>
        <taxon>metagenomes</taxon>
        <taxon>ecological metagenomes</taxon>
    </lineage>
</organism>
<comment type="caution">
    <text evidence="1">The sequence shown here is derived from an EMBL/GenBank/DDBJ whole genome shotgun (WGS) entry which is preliminary data.</text>
</comment>
<sequence>MDNFVKITTGWVQQYFERNKDGVFVCTSQEFVAGDTCYYEDDGGGVIETPEYKYQPFDVVGG</sequence>
<dbReference type="AlphaFoldDB" id="A0A0F9S1U5"/>
<gene>
    <name evidence="1" type="ORF">LCGC14_0573920</name>
</gene>